<name>A0A915L2U3_ROMCU</name>
<keyword evidence="1" id="KW-1185">Reference proteome</keyword>
<proteinExistence type="predicted"/>
<organism evidence="1 2">
    <name type="scientific">Romanomermis culicivorax</name>
    <name type="common">Nematode worm</name>
    <dbReference type="NCBI Taxonomy" id="13658"/>
    <lineage>
        <taxon>Eukaryota</taxon>
        <taxon>Metazoa</taxon>
        <taxon>Ecdysozoa</taxon>
        <taxon>Nematoda</taxon>
        <taxon>Enoplea</taxon>
        <taxon>Dorylaimia</taxon>
        <taxon>Mermithida</taxon>
        <taxon>Mermithoidea</taxon>
        <taxon>Mermithidae</taxon>
        <taxon>Romanomermis</taxon>
    </lineage>
</organism>
<dbReference type="AlphaFoldDB" id="A0A915L2U3"/>
<evidence type="ECO:0000313" key="2">
    <source>
        <dbReference type="WBParaSite" id="nRc.2.0.1.t45046-RA"/>
    </source>
</evidence>
<dbReference type="Proteomes" id="UP000887565">
    <property type="component" value="Unplaced"/>
</dbReference>
<evidence type="ECO:0000313" key="1">
    <source>
        <dbReference type="Proteomes" id="UP000887565"/>
    </source>
</evidence>
<dbReference type="WBParaSite" id="nRc.2.0.1.t45046-RA">
    <property type="protein sequence ID" value="nRc.2.0.1.t45046-RA"/>
    <property type="gene ID" value="nRc.2.0.1.g45046"/>
</dbReference>
<protein>
    <submittedName>
        <fullName evidence="2">Uncharacterized protein</fullName>
    </submittedName>
</protein>
<accession>A0A915L2U3</accession>
<reference evidence="2" key="1">
    <citation type="submission" date="2022-11" db="UniProtKB">
        <authorList>
            <consortium name="WormBaseParasite"/>
        </authorList>
    </citation>
    <scope>IDENTIFICATION</scope>
</reference>
<sequence length="95" mass="9914">MCSGCDLDASQMRIFEDDIGSSLGKSMTGPPDGWIWWRMPTFGDSGAVADWSRDALMMLTSSLTGCSVSSTAVASTVSELVVAAGGNCWVIANSV</sequence>